<proteinExistence type="predicted"/>
<reference evidence="1 2" key="1">
    <citation type="journal article" date="2024" name="BMC Genomics">
        <title>De novo assembly and annotation of Popillia japonica's genome with initial clues to its potential as an invasive pest.</title>
        <authorList>
            <person name="Cucini C."/>
            <person name="Boschi S."/>
            <person name="Funari R."/>
            <person name="Cardaioli E."/>
            <person name="Iannotti N."/>
            <person name="Marturano G."/>
            <person name="Paoli F."/>
            <person name="Bruttini M."/>
            <person name="Carapelli A."/>
            <person name="Frati F."/>
            <person name="Nardi F."/>
        </authorList>
    </citation>
    <scope>NUCLEOTIDE SEQUENCE [LARGE SCALE GENOMIC DNA]</scope>
    <source>
        <strain evidence="1">DMR45628</strain>
    </source>
</reference>
<sequence>MPQTKAINVQIKFINTQRVIMAKLPKYINYGAVLISFDPLDEEDIILNDETIVKGYREIDPDVIEVTHNTSGNLVLKFASSLYRDMTINFLREIFLLRIRFLKSVDFKSSDCAHSCNDFSGKLE</sequence>
<name>A0AAW1JHR3_POPJA</name>
<evidence type="ECO:0000313" key="2">
    <source>
        <dbReference type="Proteomes" id="UP001458880"/>
    </source>
</evidence>
<accession>A0AAW1JHR3</accession>
<protein>
    <submittedName>
        <fullName evidence="1">Uncharacterized protein</fullName>
    </submittedName>
</protein>
<dbReference type="Proteomes" id="UP001458880">
    <property type="component" value="Unassembled WGS sequence"/>
</dbReference>
<evidence type="ECO:0000313" key="1">
    <source>
        <dbReference type="EMBL" id="KAK9702722.1"/>
    </source>
</evidence>
<dbReference type="AlphaFoldDB" id="A0AAW1JHR3"/>
<comment type="caution">
    <text evidence="1">The sequence shown here is derived from an EMBL/GenBank/DDBJ whole genome shotgun (WGS) entry which is preliminary data.</text>
</comment>
<gene>
    <name evidence="1" type="ORF">QE152_g29775</name>
</gene>
<organism evidence="1 2">
    <name type="scientific">Popillia japonica</name>
    <name type="common">Japanese beetle</name>
    <dbReference type="NCBI Taxonomy" id="7064"/>
    <lineage>
        <taxon>Eukaryota</taxon>
        <taxon>Metazoa</taxon>
        <taxon>Ecdysozoa</taxon>
        <taxon>Arthropoda</taxon>
        <taxon>Hexapoda</taxon>
        <taxon>Insecta</taxon>
        <taxon>Pterygota</taxon>
        <taxon>Neoptera</taxon>
        <taxon>Endopterygota</taxon>
        <taxon>Coleoptera</taxon>
        <taxon>Polyphaga</taxon>
        <taxon>Scarabaeiformia</taxon>
        <taxon>Scarabaeidae</taxon>
        <taxon>Rutelinae</taxon>
        <taxon>Popillia</taxon>
    </lineage>
</organism>
<keyword evidence="2" id="KW-1185">Reference proteome</keyword>
<dbReference type="EMBL" id="JASPKY010000385">
    <property type="protein sequence ID" value="KAK9702722.1"/>
    <property type="molecule type" value="Genomic_DNA"/>
</dbReference>